<comment type="caution">
    <text evidence="2">The sequence shown here is derived from an EMBL/GenBank/DDBJ whole genome shotgun (WGS) entry which is preliminary data.</text>
</comment>
<sequence length="260" mass="29587">MKSDLSILLVAFLISSSLLYETSAAERPRTSMFMRQLGMGKRMLPTQKEMGWPRLLPVYEAGKTITMKKALDSPPSGYHFDRDADDFQKTLRNYQVLNRYNSIKQLMFGRMYKVSQAASSLPRTTISSLSLQKSMVLNKNPKSRHPELCFSSRISSSSDDKLFNSVKPFDISKSIWVNHKPAESARYEDIPAQKPADPELTKALDNAWQNFLTDENGEPDENIVTVQFESTPMPHGFVPLDVDKFMEKRLLAVLNIDIEV</sequence>
<accession>A0AA39LVG7</accession>
<feature type="chain" id="PRO_5041214801" evidence="1">
    <location>
        <begin position="25"/>
        <end position="260"/>
    </location>
</feature>
<dbReference type="EMBL" id="JAUCMV010000003">
    <property type="protein sequence ID" value="KAK0411108.1"/>
    <property type="molecule type" value="Genomic_DNA"/>
</dbReference>
<proteinExistence type="predicted"/>
<keyword evidence="3" id="KW-1185">Reference proteome</keyword>
<evidence type="ECO:0000313" key="3">
    <source>
        <dbReference type="Proteomes" id="UP001175271"/>
    </source>
</evidence>
<organism evidence="2 3">
    <name type="scientific">Steinernema hermaphroditum</name>
    <dbReference type="NCBI Taxonomy" id="289476"/>
    <lineage>
        <taxon>Eukaryota</taxon>
        <taxon>Metazoa</taxon>
        <taxon>Ecdysozoa</taxon>
        <taxon>Nematoda</taxon>
        <taxon>Chromadorea</taxon>
        <taxon>Rhabditida</taxon>
        <taxon>Tylenchina</taxon>
        <taxon>Panagrolaimomorpha</taxon>
        <taxon>Strongyloidoidea</taxon>
        <taxon>Steinernematidae</taxon>
        <taxon>Steinernema</taxon>
    </lineage>
</organism>
<dbReference type="AlphaFoldDB" id="A0AA39LVG7"/>
<name>A0AA39LVG7_9BILA</name>
<dbReference type="Proteomes" id="UP001175271">
    <property type="component" value="Unassembled WGS sequence"/>
</dbReference>
<keyword evidence="1" id="KW-0732">Signal</keyword>
<evidence type="ECO:0000313" key="2">
    <source>
        <dbReference type="EMBL" id="KAK0411108.1"/>
    </source>
</evidence>
<evidence type="ECO:0000256" key="1">
    <source>
        <dbReference type="SAM" id="SignalP"/>
    </source>
</evidence>
<protein>
    <submittedName>
        <fullName evidence="2">Uncharacterized protein</fullName>
    </submittedName>
</protein>
<gene>
    <name evidence="2" type="ORF">QR680_005484</name>
</gene>
<feature type="signal peptide" evidence="1">
    <location>
        <begin position="1"/>
        <end position="24"/>
    </location>
</feature>
<reference evidence="2" key="1">
    <citation type="submission" date="2023-06" db="EMBL/GenBank/DDBJ databases">
        <title>Genomic analysis of the entomopathogenic nematode Steinernema hermaphroditum.</title>
        <authorList>
            <person name="Schwarz E.M."/>
            <person name="Heppert J.K."/>
            <person name="Baniya A."/>
            <person name="Schwartz H.T."/>
            <person name="Tan C.-H."/>
            <person name="Antoshechkin I."/>
            <person name="Sternberg P.W."/>
            <person name="Goodrich-Blair H."/>
            <person name="Dillman A.R."/>
        </authorList>
    </citation>
    <scope>NUCLEOTIDE SEQUENCE</scope>
    <source>
        <strain evidence="2">PS9179</strain>
        <tissue evidence="2">Whole animal</tissue>
    </source>
</reference>